<feature type="compositionally biased region" description="Basic and acidic residues" evidence="2">
    <location>
        <begin position="169"/>
        <end position="178"/>
    </location>
</feature>
<dbReference type="Proteomes" id="UP000286045">
    <property type="component" value="Unassembled WGS sequence"/>
</dbReference>
<reference evidence="4 5" key="1">
    <citation type="submission" date="2018-12" db="EMBL/GenBank/DDBJ databases">
        <title>Draft genome sequence of Xylaria grammica IHI A82.</title>
        <authorList>
            <person name="Buettner E."/>
            <person name="Kellner H."/>
        </authorList>
    </citation>
    <scope>NUCLEOTIDE SEQUENCE [LARGE SCALE GENOMIC DNA]</scope>
    <source>
        <strain evidence="4 5">IHI A82</strain>
    </source>
</reference>
<dbReference type="Gene3D" id="3.10.180.10">
    <property type="entry name" value="2,3-Dihydroxybiphenyl 1,2-Dioxygenase, domain 1"/>
    <property type="match status" value="1"/>
</dbReference>
<feature type="region of interest" description="Disordered" evidence="2">
    <location>
        <begin position="169"/>
        <end position="192"/>
    </location>
</feature>
<dbReference type="InterPro" id="IPR004360">
    <property type="entry name" value="Glyas_Fos-R_dOase_dom"/>
</dbReference>
<feature type="domain" description="VOC" evidence="3">
    <location>
        <begin position="15"/>
        <end position="132"/>
    </location>
</feature>
<dbReference type="EMBL" id="RYZI01000606">
    <property type="protein sequence ID" value="RWA04233.1"/>
    <property type="molecule type" value="Genomic_DNA"/>
</dbReference>
<evidence type="ECO:0000313" key="4">
    <source>
        <dbReference type="EMBL" id="RWA04233.1"/>
    </source>
</evidence>
<evidence type="ECO:0000313" key="5">
    <source>
        <dbReference type="Proteomes" id="UP000286045"/>
    </source>
</evidence>
<comment type="similarity">
    <text evidence="1">Belongs to the glyoxalase I family.</text>
</comment>
<accession>A0A439CQ18</accession>
<protein>
    <recommendedName>
        <fullName evidence="3">VOC domain-containing protein</fullName>
    </recommendedName>
</protein>
<dbReference type="Pfam" id="PF00903">
    <property type="entry name" value="Glyoxalase"/>
    <property type="match status" value="1"/>
</dbReference>
<evidence type="ECO:0000256" key="1">
    <source>
        <dbReference type="ARBA" id="ARBA00010363"/>
    </source>
</evidence>
<dbReference type="InterPro" id="IPR029068">
    <property type="entry name" value="Glyas_Bleomycin-R_OHBP_Dase"/>
</dbReference>
<dbReference type="InterPro" id="IPR050383">
    <property type="entry name" value="GlyoxalaseI/FosfomycinResist"/>
</dbReference>
<keyword evidence="5" id="KW-1185">Reference proteome</keyword>
<dbReference type="PANTHER" id="PTHR21366:SF14">
    <property type="entry name" value="GLYOXALASE DOMAIN-CONTAINING PROTEIN 5"/>
    <property type="match status" value="1"/>
</dbReference>
<dbReference type="PROSITE" id="PS51819">
    <property type="entry name" value="VOC"/>
    <property type="match status" value="1"/>
</dbReference>
<evidence type="ECO:0000259" key="3">
    <source>
        <dbReference type="PROSITE" id="PS51819"/>
    </source>
</evidence>
<proteinExistence type="inferred from homology"/>
<dbReference type="PANTHER" id="PTHR21366">
    <property type="entry name" value="GLYOXALASE FAMILY PROTEIN"/>
    <property type="match status" value="1"/>
</dbReference>
<dbReference type="SUPFAM" id="SSF54593">
    <property type="entry name" value="Glyoxalase/Bleomycin resistance protein/Dihydroxybiphenyl dioxygenase"/>
    <property type="match status" value="1"/>
</dbReference>
<sequence length="192" mass="21503">MAASSSPIKVLPPKHLAHIVLKTPNLQAMSTFYKTFLGAHANWESEHMAFLTYDDEHHRIALIGIPGLPPKVQKSAGLDHIAFTYETLTDLLTAYKQRKSAGILPLWSTNHGPTTSIYYQDPDGNRIETQVDNFETVEETNAFFSKPEFTQNPIGADFDPEELMRKLEDGVPESEVKKRPNVGARGVESIPW</sequence>
<evidence type="ECO:0000256" key="2">
    <source>
        <dbReference type="SAM" id="MobiDB-lite"/>
    </source>
</evidence>
<comment type="caution">
    <text evidence="4">The sequence shown here is derived from an EMBL/GenBank/DDBJ whole genome shotgun (WGS) entry which is preliminary data.</text>
</comment>
<dbReference type="AlphaFoldDB" id="A0A439CQ18"/>
<dbReference type="InterPro" id="IPR037523">
    <property type="entry name" value="VOC_core"/>
</dbReference>
<organism evidence="4 5">
    <name type="scientific">Xylaria grammica</name>
    <dbReference type="NCBI Taxonomy" id="363999"/>
    <lineage>
        <taxon>Eukaryota</taxon>
        <taxon>Fungi</taxon>
        <taxon>Dikarya</taxon>
        <taxon>Ascomycota</taxon>
        <taxon>Pezizomycotina</taxon>
        <taxon>Sordariomycetes</taxon>
        <taxon>Xylariomycetidae</taxon>
        <taxon>Xylariales</taxon>
        <taxon>Xylariaceae</taxon>
        <taxon>Xylaria</taxon>
    </lineage>
</organism>
<name>A0A439CQ18_9PEZI</name>
<gene>
    <name evidence="4" type="ORF">EKO27_g10871</name>
</gene>